<evidence type="ECO:0000313" key="7">
    <source>
        <dbReference type="EMBL" id="MDR7133183.1"/>
    </source>
</evidence>
<dbReference type="SUPFAM" id="SSF51126">
    <property type="entry name" value="Pectin lyase-like"/>
    <property type="match status" value="1"/>
</dbReference>
<comment type="catalytic activity">
    <reaction evidence="5">
        <text>[(1-&gt;4)-alpha-D-galacturonosyl methyl ester](n) + n H2O = [(1-&gt;4)-alpha-D-galacturonosyl](n) + n methanol + n H(+)</text>
        <dbReference type="Rhea" id="RHEA:22380"/>
        <dbReference type="Rhea" id="RHEA-COMP:14570"/>
        <dbReference type="Rhea" id="RHEA-COMP:14573"/>
        <dbReference type="ChEBI" id="CHEBI:15377"/>
        <dbReference type="ChEBI" id="CHEBI:15378"/>
        <dbReference type="ChEBI" id="CHEBI:17790"/>
        <dbReference type="ChEBI" id="CHEBI:140522"/>
        <dbReference type="ChEBI" id="CHEBI:140523"/>
        <dbReference type="EC" id="3.1.1.11"/>
    </reaction>
</comment>
<sequence>MTHRHDMLDVQRRRLLQASLLAGAGALAHPLWAASARPQPDAVVSLQPRADLRAPTYASVGEAIAAAPVDGRQPFRILVTRGRWREKLVIDRPHIHLIGEDRARSVVHFDAAAGMRRPDGEPWGTWGCASVIVRAADFHARNLTIENTFDYVGNLQAPKFEQIGPNGAQAVALMLDAGADRCALEDVDIHGHQDTLFVDAGRSLFSRSLVSGSVDFVFGAGNALFEDCELRSRHRPGKDRQGYVAVPCTPAAQLYGLTFMRCRLTREATIADASVALGRAWRPGRTFPDGKYGDPDAVGAAVYLSCWMDAHIDPQGWDAMGYTARNGERVMLPPEAARLYEHDSRGPGANRSPSRRQLDRRMLALYSREQVLGGWVPQI</sequence>
<evidence type="ECO:0000256" key="5">
    <source>
        <dbReference type="RuleBase" id="RU000589"/>
    </source>
</evidence>
<keyword evidence="2 5" id="KW-0378">Hydrolase</keyword>
<dbReference type="InterPro" id="IPR012334">
    <property type="entry name" value="Pectin_lyas_fold"/>
</dbReference>
<dbReference type="EMBL" id="JAVDVY010000001">
    <property type="protein sequence ID" value="MDR7133183.1"/>
    <property type="molecule type" value="Genomic_DNA"/>
</dbReference>
<dbReference type="EC" id="3.1.1.11" evidence="5"/>
<dbReference type="InterPro" id="IPR000070">
    <property type="entry name" value="Pectinesterase_cat"/>
</dbReference>
<evidence type="ECO:0000256" key="3">
    <source>
        <dbReference type="ARBA" id="ARBA00023085"/>
    </source>
</evidence>
<evidence type="ECO:0000313" key="8">
    <source>
        <dbReference type="Proteomes" id="UP001251524"/>
    </source>
</evidence>
<organism evidence="7 8">
    <name type="scientific">Lysobacter niastensis</name>
    <dbReference type="NCBI Taxonomy" id="380629"/>
    <lineage>
        <taxon>Bacteria</taxon>
        <taxon>Pseudomonadati</taxon>
        <taxon>Pseudomonadota</taxon>
        <taxon>Gammaproteobacteria</taxon>
        <taxon>Lysobacterales</taxon>
        <taxon>Lysobacteraceae</taxon>
        <taxon>Lysobacter</taxon>
    </lineage>
</organism>
<evidence type="ECO:0000259" key="6">
    <source>
        <dbReference type="Pfam" id="PF01095"/>
    </source>
</evidence>
<dbReference type="InterPro" id="IPR033131">
    <property type="entry name" value="Pectinesterase_Asp_AS"/>
</dbReference>
<feature type="signal peptide" evidence="5">
    <location>
        <begin position="1"/>
        <end position="33"/>
    </location>
</feature>
<dbReference type="Proteomes" id="UP001251524">
    <property type="component" value="Unassembled WGS sequence"/>
</dbReference>
<comment type="similarity">
    <text evidence="1">Belongs to the pectinesterase family.</text>
</comment>
<dbReference type="Gene3D" id="2.160.20.10">
    <property type="entry name" value="Single-stranded right-handed beta-helix, Pectin lyase-like"/>
    <property type="match status" value="1"/>
</dbReference>
<gene>
    <name evidence="7" type="ORF">J2X06_000367</name>
</gene>
<feature type="domain" description="Pectinesterase catalytic" evidence="6">
    <location>
        <begin position="56"/>
        <end position="318"/>
    </location>
</feature>
<dbReference type="PROSITE" id="PS51318">
    <property type="entry name" value="TAT"/>
    <property type="match status" value="1"/>
</dbReference>
<comment type="pathway">
    <text evidence="5">Glycan metabolism; pectin degradation; 2-dehydro-3-deoxy-D-gluconate from pectin: step 1/5.</text>
</comment>
<evidence type="ECO:0000256" key="2">
    <source>
        <dbReference type="ARBA" id="ARBA00022801"/>
    </source>
</evidence>
<dbReference type="PANTHER" id="PTHR31321">
    <property type="entry name" value="ACYL-COA THIOESTER HYDROLASE YBHC-RELATED"/>
    <property type="match status" value="1"/>
</dbReference>
<dbReference type="InterPro" id="IPR011050">
    <property type="entry name" value="Pectin_lyase_fold/virulence"/>
</dbReference>
<proteinExistence type="inferred from homology"/>
<feature type="chain" id="PRO_5044973184" description="Pectinesterase" evidence="5">
    <location>
        <begin position="34"/>
        <end position="379"/>
    </location>
</feature>
<keyword evidence="5" id="KW-0732">Signal</keyword>
<accession>A0ABU1W6G6</accession>
<protein>
    <recommendedName>
        <fullName evidence="5">Pectinesterase</fullName>
        <ecNumber evidence="5">3.1.1.11</ecNumber>
    </recommendedName>
</protein>
<evidence type="ECO:0000256" key="4">
    <source>
        <dbReference type="PROSITE-ProRule" id="PRU10040"/>
    </source>
</evidence>
<keyword evidence="3 5" id="KW-0063">Aspartyl esterase</keyword>
<dbReference type="RefSeq" id="WP_310057516.1">
    <property type="nucleotide sequence ID" value="NZ_JAVDVY010000001.1"/>
</dbReference>
<dbReference type="Pfam" id="PF01095">
    <property type="entry name" value="Pectinesterase"/>
    <property type="match status" value="1"/>
</dbReference>
<reference evidence="7 8" key="1">
    <citation type="submission" date="2023-07" db="EMBL/GenBank/DDBJ databases">
        <title>Sorghum-associated microbial communities from plants grown in Nebraska, USA.</title>
        <authorList>
            <person name="Schachtman D."/>
        </authorList>
    </citation>
    <scope>NUCLEOTIDE SEQUENCE [LARGE SCALE GENOMIC DNA]</scope>
    <source>
        <strain evidence="7 8">BE198</strain>
    </source>
</reference>
<feature type="active site" evidence="4">
    <location>
        <position position="215"/>
    </location>
</feature>
<dbReference type="PROSITE" id="PS00503">
    <property type="entry name" value="PECTINESTERASE_2"/>
    <property type="match status" value="1"/>
</dbReference>
<name>A0ABU1W6G6_9GAMM</name>
<dbReference type="InterPro" id="IPR006311">
    <property type="entry name" value="TAT_signal"/>
</dbReference>
<dbReference type="GO" id="GO:0030599">
    <property type="term" value="F:pectinesterase activity"/>
    <property type="evidence" value="ECO:0007669"/>
    <property type="project" value="UniProtKB-EC"/>
</dbReference>
<evidence type="ECO:0000256" key="1">
    <source>
        <dbReference type="ARBA" id="ARBA00008891"/>
    </source>
</evidence>
<dbReference type="PANTHER" id="PTHR31321:SF57">
    <property type="entry name" value="PECTINESTERASE 53-RELATED"/>
    <property type="match status" value="1"/>
</dbReference>
<comment type="caution">
    <text evidence="7">The sequence shown here is derived from an EMBL/GenBank/DDBJ whole genome shotgun (WGS) entry which is preliminary data.</text>
</comment>
<keyword evidence="8" id="KW-1185">Reference proteome</keyword>